<gene>
    <name evidence="3" type="ORF">NRK68_14520</name>
</gene>
<evidence type="ECO:0000256" key="2">
    <source>
        <dbReference type="SAM" id="SignalP"/>
    </source>
</evidence>
<evidence type="ECO:0000313" key="4">
    <source>
        <dbReference type="Proteomes" id="UP001057738"/>
    </source>
</evidence>
<dbReference type="Proteomes" id="UP001057738">
    <property type="component" value="Chromosome"/>
</dbReference>
<organism evidence="3 4">
    <name type="scientific">Streptomyces yangpuensis</name>
    <dbReference type="NCBI Taxonomy" id="1648182"/>
    <lineage>
        <taxon>Bacteria</taxon>
        <taxon>Bacillati</taxon>
        <taxon>Actinomycetota</taxon>
        <taxon>Actinomycetes</taxon>
        <taxon>Kitasatosporales</taxon>
        <taxon>Streptomycetaceae</taxon>
        <taxon>Streptomyces</taxon>
    </lineage>
</organism>
<dbReference type="GeneID" id="95574689"/>
<name>A0ABY5PWE0_9ACTN</name>
<feature type="chain" id="PRO_5046132761" description="ATP-binding protein" evidence="2">
    <location>
        <begin position="25"/>
        <end position="95"/>
    </location>
</feature>
<reference evidence="3" key="1">
    <citation type="submission" date="2022-08" db="EMBL/GenBank/DDBJ databases">
        <authorList>
            <person name="Tian L."/>
        </authorList>
    </citation>
    <scope>NUCLEOTIDE SEQUENCE</scope>
    <source>
        <strain evidence="3">CM253</strain>
    </source>
</reference>
<evidence type="ECO:0008006" key="5">
    <source>
        <dbReference type="Google" id="ProtNLM"/>
    </source>
</evidence>
<evidence type="ECO:0000256" key="1">
    <source>
        <dbReference type="SAM" id="MobiDB-lite"/>
    </source>
</evidence>
<sequence>MKRTLAALVLSGGAALALVPAAHAADEPSAATGAAPLVGRVVEIADHPAQTVQDTKTAVAVTQGAVGSAAKATDSSLGGAGSALDAGLPKTPKVD</sequence>
<feature type="region of interest" description="Disordered" evidence="1">
    <location>
        <begin position="71"/>
        <end position="95"/>
    </location>
</feature>
<keyword evidence="4" id="KW-1185">Reference proteome</keyword>
<evidence type="ECO:0000313" key="3">
    <source>
        <dbReference type="EMBL" id="UUY48309.1"/>
    </source>
</evidence>
<feature type="compositionally biased region" description="Low complexity" evidence="1">
    <location>
        <begin position="74"/>
        <end position="88"/>
    </location>
</feature>
<accession>A0ABY5PWE0</accession>
<feature type="signal peptide" evidence="2">
    <location>
        <begin position="1"/>
        <end position="24"/>
    </location>
</feature>
<dbReference type="RefSeq" id="WP_235439108.1">
    <property type="nucleotide sequence ID" value="NZ_CP102514.1"/>
</dbReference>
<dbReference type="EMBL" id="CP102514">
    <property type="protein sequence ID" value="UUY48309.1"/>
    <property type="molecule type" value="Genomic_DNA"/>
</dbReference>
<proteinExistence type="predicted"/>
<protein>
    <recommendedName>
        <fullName evidence="5">ATP-binding protein</fullName>
    </recommendedName>
</protein>
<keyword evidence="2" id="KW-0732">Signal</keyword>